<protein>
    <submittedName>
        <fullName evidence="1">Acyl-CoA synthetase</fullName>
    </submittedName>
</protein>
<dbReference type="eggNOG" id="COG0318">
    <property type="taxonomic scope" value="Bacteria"/>
</dbReference>
<dbReference type="AlphaFoldDB" id="M7D8C9"/>
<proteinExistence type="predicted"/>
<dbReference type="PATRIC" id="fig|1288826.3.peg.557"/>
<keyword evidence="2" id="KW-1185">Reference proteome</keyword>
<reference evidence="1 2" key="1">
    <citation type="journal article" date="2013" name="Genome Announc.">
        <title>Genome Sequence of Hydrothermal Arsenic-Respiring Bacterium Marinobacter santoriniensis NKSG1T.</title>
        <authorList>
            <person name="Handley K.M."/>
            <person name="Upton M."/>
            <person name="Beatson S.A."/>
            <person name="Hery M."/>
            <person name="Lloyd J.R."/>
        </authorList>
    </citation>
    <scope>NUCLEOTIDE SEQUENCE [LARGE SCALE GENOMIC DNA]</scope>
    <source>
        <strain evidence="1 2">NKSG1</strain>
    </source>
</reference>
<accession>M7D8C9</accession>
<dbReference type="STRING" id="1288826.MSNKSG1_02901"/>
<organism evidence="1 2">
    <name type="scientific">Marinobacter santoriniensis NKSG1</name>
    <dbReference type="NCBI Taxonomy" id="1288826"/>
    <lineage>
        <taxon>Bacteria</taxon>
        <taxon>Pseudomonadati</taxon>
        <taxon>Pseudomonadota</taxon>
        <taxon>Gammaproteobacteria</taxon>
        <taxon>Pseudomonadales</taxon>
        <taxon>Marinobacteraceae</taxon>
        <taxon>Marinobacter</taxon>
    </lineage>
</organism>
<comment type="caution">
    <text evidence="1">The sequence shown here is derived from an EMBL/GenBank/DDBJ whole genome shotgun (WGS) entry which is preliminary data.</text>
</comment>
<evidence type="ECO:0000313" key="1">
    <source>
        <dbReference type="EMBL" id="EMP56973.1"/>
    </source>
</evidence>
<dbReference type="Proteomes" id="UP000011960">
    <property type="component" value="Unassembled WGS sequence"/>
</dbReference>
<sequence>MPDEKWGERPHALVNLKPGEQASAEDTHNHLDQFVDSGAINKRTIPETN</sequence>
<evidence type="ECO:0000313" key="2">
    <source>
        <dbReference type="Proteomes" id="UP000011960"/>
    </source>
</evidence>
<gene>
    <name evidence="1" type="ORF">MSNKSG1_02901</name>
</gene>
<dbReference type="EMBL" id="APAT01000008">
    <property type="protein sequence ID" value="EMP56973.1"/>
    <property type="molecule type" value="Genomic_DNA"/>
</dbReference>
<name>M7D8C9_9GAMM</name>